<dbReference type="Proteomes" id="UP001149090">
    <property type="component" value="Unassembled WGS sequence"/>
</dbReference>
<evidence type="ECO:0000256" key="6">
    <source>
        <dbReference type="ARBA" id="ARBA00023242"/>
    </source>
</evidence>
<protein>
    <submittedName>
        <fullName evidence="8">Mediator complex subunit 28</fullName>
    </submittedName>
</protein>
<dbReference type="AlphaFoldDB" id="A0A9Q0RCY5"/>
<keyword evidence="4 7" id="KW-0175">Coiled coil</keyword>
<keyword evidence="6" id="KW-0539">Nucleus</keyword>
<evidence type="ECO:0000313" key="9">
    <source>
        <dbReference type="Proteomes" id="UP001149090"/>
    </source>
</evidence>
<feature type="coiled-coil region" evidence="7">
    <location>
        <begin position="85"/>
        <end position="126"/>
    </location>
</feature>
<dbReference type="EMBL" id="JAPDFW010000063">
    <property type="protein sequence ID" value="KAJ5075941.1"/>
    <property type="molecule type" value="Genomic_DNA"/>
</dbReference>
<accession>A0A9Q0RCY5</accession>
<keyword evidence="9" id="KW-1185">Reference proteome</keyword>
<evidence type="ECO:0000256" key="2">
    <source>
        <dbReference type="ARBA" id="ARBA00005571"/>
    </source>
</evidence>
<comment type="similarity">
    <text evidence="2">Belongs to the Mediator complex subunit 28 family.</text>
</comment>
<proteinExistence type="inferred from homology"/>
<evidence type="ECO:0000256" key="7">
    <source>
        <dbReference type="SAM" id="Coils"/>
    </source>
</evidence>
<dbReference type="GO" id="GO:0005634">
    <property type="term" value="C:nucleus"/>
    <property type="evidence" value="ECO:0007669"/>
    <property type="project" value="UniProtKB-SubCell"/>
</dbReference>
<organism evidence="8 9">
    <name type="scientific">Anaeramoeba ignava</name>
    <name type="common">Anaerobic marine amoeba</name>
    <dbReference type="NCBI Taxonomy" id="1746090"/>
    <lineage>
        <taxon>Eukaryota</taxon>
        <taxon>Metamonada</taxon>
        <taxon>Anaeramoebidae</taxon>
        <taxon>Anaeramoeba</taxon>
    </lineage>
</organism>
<keyword evidence="5" id="KW-0804">Transcription</keyword>
<name>A0A9Q0RCY5_ANAIG</name>
<evidence type="ECO:0000256" key="1">
    <source>
        <dbReference type="ARBA" id="ARBA00004123"/>
    </source>
</evidence>
<dbReference type="Pfam" id="PF11594">
    <property type="entry name" value="Med28"/>
    <property type="match status" value="1"/>
</dbReference>
<evidence type="ECO:0000256" key="3">
    <source>
        <dbReference type="ARBA" id="ARBA00023015"/>
    </source>
</evidence>
<evidence type="ECO:0000313" key="8">
    <source>
        <dbReference type="EMBL" id="KAJ5075941.1"/>
    </source>
</evidence>
<dbReference type="InterPro" id="IPR021640">
    <property type="entry name" value="Mediator_Med28"/>
</dbReference>
<evidence type="ECO:0000256" key="4">
    <source>
        <dbReference type="ARBA" id="ARBA00023054"/>
    </source>
</evidence>
<keyword evidence="3" id="KW-0805">Transcription regulation</keyword>
<comment type="caution">
    <text evidence="8">The sequence shown here is derived from an EMBL/GenBank/DDBJ whole genome shotgun (WGS) entry which is preliminary data.</text>
</comment>
<sequence length="126" mass="15126">MSLVELSLVENLKNSYQKLFHLIMNTEEETNEKKKHYLATEIQQITDSFFYSAKKLDNQLIKIESGLDIPLEKREESIFSINEEIKYLEERIKKKDQLIEENKNRLEKWKKELSELEKENGTFIDK</sequence>
<evidence type="ECO:0000256" key="5">
    <source>
        <dbReference type="ARBA" id="ARBA00023163"/>
    </source>
</evidence>
<comment type="subcellular location">
    <subcellularLocation>
        <location evidence="1">Nucleus</location>
    </subcellularLocation>
</comment>
<gene>
    <name evidence="8" type="ORF">M0811_06803</name>
</gene>
<reference evidence="8" key="1">
    <citation type="submission" date="2022-10" db="EMBL/GenBank/DDBJ databases">
        <title>Novel sulphate-reducing endosymbionts in the free-living metamonad Anaeramoeba.</title>
        <authorList>
            <person name="Jerlstrom-Hultqvist J."/>
            <person name="Cepicka I."/>
            <person name="Gallot-Lavallee L."/>
            <person name="Salas-Leiva D."/>
            <person name="Curtis B.A."/>
            <person name="Zahonova K."/>
            <person name="Pipaliya S."/>
            <person name="Dacks J."/>
            <person name="Roger A.J."/>
        </authorList>
    </citation>
    <scope>NUCLEOTIDE SEQUENCE</scope>
    <source>
        <strain evidence="8">BMAN</strain>
    </source>
</reference>